<dbReference type="Gene3D" id="3.40.50.150">
    <property type="entry name" value="Vaccinia Virus protein VP39"/>
    <property type="match status" value="1"/>
</dbReference>
<keyword evidence="3 7" id="KW-0489">Methyltransferase</keyword>
<dbReference type="InterPro" id="IPR050714">
    <property type="entry name" value="Cobalamin_biosynth_MTase"/>
</dbReference>
<feature type="compositionally biased region" description="Pro residues" evidence="6">
    <location>
        <begin position="323"/>
        <end position="332"/>
    </location>
</feature>
<proteinExistence type="predicted"/>
<evidence type="ECO:0000256" key="4">
    <source>
        <dbReference type="ARBA" id="ARBA00022679"/>
    </source>
</evidence>
<comment type="pathway">
    <text evidence="1">Cofactor biosynthesis; adenosylcobalamin biosynthesis.</text>
</comment>
<dbReference type="PANTHER" id="PTHR43182:SF1">
    <property type="entry name" value="COBALT-PRECORRIN-7 C(5)-METHYLTRANSFERASE"/>
    <property type="match status" value="1"/>
</dbReference>
<dbReference type="EMBL" id="CP053892">
    <property type="protein sequence ID" value="QKG21502.1"/>
    <property type="molecule type" value="Genomic_DNA"/>
</dbReference>
<evidence type="ECO:0000256" key="1">
    <source>
        <dbReference type="ARBA" id="ARBA00004953"/>
    </source>
</evidence>
<evidence type="ECO:0000256" key="3">
    <source>
        <dbReference type="ARBA" id="ARBA00022603"/>
    </source>
</evidence>
<organism evidence="7 8">
    <name type="scientific">Actinomadura verrucosospora</name>
    <dbReference type="NCBI Taxonomy" id="46165"/>
    <lineage>
        <taxon>Bacteria</taxon>
        <taxon>Bacillati</taxon>
        <taxon>Actinomycetota</taxon>
        <taxon>Actinomycetes</taxon>
        <taxon>Streptosporangiales</taxon>
        <taxon>Thermomonosporaceae</taxon>
        <taxon>Actinomadura</taxon>
    </lineage>
</organism>
<protein>
    <submittedName>
        <fullName evidence="7">Precorrin-6y C5,15-methyltransferase subunit CbiE</fullName>
        <ecNumber evidence="7">2.1.1.132</ecNumber>
    </submittedName>
</protein>
<dbReference type="SUPFAM" id="SSF53335">
    <property type="entry name" value="S-adenosyl-L-methionine-dependent methyltransferases"/>
    <property type="match status" value="1"/>
</dbReference>
<name>A0A7D3ZLQ7_ACTVE</name>
<dbReference type="Proteomes" id="UP000501240">
    <property type="component" value="Chromosome"/>
</dbReference>
<feature type="region of interest" description="Disordered" evidence="6">
    <location>
        <begin position="304"/>
        <end position="332"/>
    </location>
</feature>
<evidence type="ECO:0000313" key="7">
    <source>
        <dbReference type="EMBL" id="QKG21502.1"/>
    </source>
</evidence>
<keyword evidence="5" id="KW-0949">S-adenosyl-L-methionine</keyword>
<evidence type="ECO:0000256" key="2">
    <source>
        <dbReference type="ARBA" id="ARBA00022573"/>
    </source>
</evidence>
<keyword evidence="4 7" id="KW-0808">Transferase</keyword>
<dbReference type="EC" id="2.1.1.132" evidence="7"/>
<sequence>MLTVSGRDGAPRSGTALAARAFALAGMSGDDALVVSAEEFRRAVNVCRAHPKAAVLTVPGAGPAELGRALFPQTPRSFVVCEDVDGPAERVVHVRPAEATTRPWNKPDVVLVLDNRSAVDAPTWIAGPALREPTWALSQEAFGGEPVLTPEARAFALAKLGPRLGDMVWDVGSGDGSVAIECARFGAAAVALDRDDSVCVRLRENVRRHGVRVAVSRGEIGTVIDHLPVPDAVFLANASPDALATCAAQALHRLVATAPGDAAPALMDVLAGHGFVVGATTLQTAPLDGAADPPPPVTLVWAERPAPASTRPAAKRIRSVETLPPPPGRSVL</sequence>
<gene>
    <name evidence="7" type="ORF">ACTIVE_3140</name>
</gene>
<keyword evidence="8" id="KW-1185">Reference proteome</keyword>
<dbReference type="AlphaFoldDB" id="A0A7D3ZLQ7"/>
<dbReference type="PANTHER" id="PTHR43182">
    <property type="entry name" value="COBALT-PRECORRIN-6B C(15)-METHYLTRANSFERASE (DECARBOXYLATING)"/>
    <property type="match status" value="1"/>
</dbReference>
<evidence type="ECO:0000256" key="6">
    <source>
        <dbReference type="SAM" id="MobiDB-lite"/>
    </source>
</evidence>
<keyword evidence="2" id="KW-0169">Cobalamin biosynthesis</keyword>
<evidence type="ECO:0000313" key="8">
    <source>
        <dbReference type="Proteomes" id="UP000501240"/>
    </source>
</evidence>
<dbReference type="GO" id="GO:0009236">
    <property type="term" value="P:cobalamin biosynthetic process"/>
    <property type="evidence" value="ECO:0007669"/>
    <property type="project" value="UniProtKB-KW"/>
</dbReference>
<evidence type="ECO:0000256" key="5">
    <source>
        <dbReference type="ARBA" id="ARBA00022691"/>
    </source>
</evidence>
<reference evidence="7 8" key="1">
    <citation type="submission" date="2020-05" db="EMBL/GenBank/DDBJ databases">
        <title>Actinomadura verrucosospora NRRL-B18236 (PFL_A860) Genome sequencing and assembly.</title>
        <authorList>
            <person name="Samborskyy M."/>
        </authorList>
    </citation>
    <scope>NUCLEOTIDE SEQUENCE [LARGE SCALE GENOMIC DNA]</scope>
    <source>
        <strain evidence="7 8">NRRL:B18236</strain>
    </source>
</reference>
<accession>A0A7D3ZLQ7</accession>
<dbReference type="GO" id="GO:0032259">
    <property type="term" value="P:methylation"/>
    <property type="evidence" value="ECO:0007669"/>
    <property type="project" value="UniProtKB-KW"/>
</dbReference>
<dbReference type="InterPro" id="IPR029063">
    <property type="entry name" value="SAM-dependent_MTases_sf"/>
</dbReference>
<dbReference type="RefSeq" id="WP_173095757.1">
    <property type="nucleotide sequence ID" value="NZ_CP053892.1"/>
</dbReference>
<dbReference type="GO" id="GO:0046025">
    <property type="term" value="F:precorrin-6Y C5,15-methyltransferase (decarboxylating) activity"/>
    <property type="evidence" value="ECO:0007669"/>
    <property type="project" value="UniProtKB-EC"/>
</dbReference>